<sequence>MTDSVSVKDTELSQVKDAHSGSTVSSTCVRPPISFASPSAFTLSVYARFLSLWTPSFVRSIIYGQVLSLALTATSVITTELVMRNWVLPSTQVIFPYAFMFITYTPYTIYRYGLKGWGKLILYDGWKYFLLALCDCEAAFLYVKAFGFTDLMSCMLLDAWTVPVCMLVCWMAMRVRYHWSQIAGVVICIGGLALLVTSDLLTGKNGEAKRMGEGDGFMLMSSTLFGFDNAAEEFFIRQSPLYEASVLGQIGLWGVIISTTQALITEREKWKISTWDGATGVSSDKDYKHNVNVRIACLLLANTIITFVCYGIQMLLFRVASSPYFNISLLTSDFYGLLFGLFLFHYSPYWLYFVAFTIVILGLIVYFWCATPEEQGIVNIKFPRYVNVKSGEGTEKDVA</sequence>
<keyword evidence="9" id="KW-1185">Reference proteome</keyword>
<dbReference type="InterPro" id="IPR009262">
    <property type="entry name" value="SLC35_F1/F2/F6"/>
</dbReference>
<dbReference type="PANTHER" id="PTHR14233">
    <property type="entry name" value="DUF914-RELATED"/>
    <property type="match status" value="1"/>
</dbReference>
<feature type="transmembrane region" description="Helical" evidence="7">
    <location>
        <begin position="323"/>
        <end position="344"/>
    </location>
</feature>
<evidence type="ECO:0000313" key="8">
    <source>
        <dbReference type="EMBL" id="KIM69707.1"/>
    </source>
</evidence>
<dbReference type="EMBL" id="KN822006">
    <property type="protein sequence ID" value="KIM69707.1"/>
    <property type="molecule type" value="Genomic_DNA"/>
</dbReference>
<dbReference type="STRING" id="1036808.A0A0C3AXK7"/>
<accession>A0A0C3AXK7</accession>
<gene>
    <name evidence="8" type="ORF">SCLCIDRAFT_19507</name>
</gene>
<dbReference type="HOGENOM" id="CLU_039639_3_1_1"/>
<dbReference type="GO" id="GO:0022857">
    <property type="term" value="F:transmembrane transporter activity"/>
    <property type="evidence" value="ECO:0007669"/>
    <property type="project" value="InterPro"/>
</dbReference>
<evidence type="ECO:0000256" key="5">
    <source>
        <dbReference type="ARBA" id="ARBA00022989"/>
    </source>
</evidence>
<evidence type="ECO:0000256" key="6">
    <source>
        <dbReference type="ARBA" id="ARBA00023136"/>
    </source>
</evidence>
<dbReference type="FunCoup" id="A0A0C3AXK7">
    <property type="interactions" value="147"/>
</dbReference>
<feature type="transmembrane region" description="Helical" evidence="7">
    <location>
        <begin position="94"/>
        <end position="113"/>
    </location>
</feature>
<evidence type="ECO:0000256" key="1">
    <source>
        <dbReference type="ARBA" id="ARBA00004141"/>
    </source>
</evidence>
<dbReference type="Pfam" id="PF06027">
    <property type="entry name" value="SLC35F"/>
    <property type="match status" value="1"/>
</dbReference>
<feature type="transmembrane region" description="Helical" evidence="7">
    <location>
        <begin position="349"/>
        <end position="368"/>
    </location>
</feature>
<feature type="transmembrane region" description="Helical" evidence="7">
    <location>
        <begin position="125"/>
        <end position="143"/>
    </location>
</feature>
<comment type="subcellular location">
    <subcellularLocation>
        <location evidence="1">Membrane</location>
        <topology evidence="1">Multi-pass membrane protein</topology>
    </subcellularLocation>
</comment>
<comment type="similarity">
    <text evidence="2">Belongs to the SLC35F solute transporter family.</text>
</comment>
<keyword evidence="5 7" id="KW-1133">Transmembrane helix</keyword>
<proteinExistence type="inferred from homology"/>
<keyword evidence="4 7" id="KW-0812">Transmembrane</keyword>
<evidence type="ECO:0008006" key="10">
    <source>
        <dbReference type="Google" id="ProtNLM"/>
    </source>
</evidence>
<evidence type="ECO:0000313" key="9">
    <source>
        <dbReference type="Proteomes" id="UP000053989"/>
    </source>
</evidence>
<evidence type="ECO:0000256" key="3">
    <source>
        <dbReference type="ARBA" id="ARBA00022448"/>
    </source>
</evidence>
<dbReference type="InterPro" id="IPR052221">
    <property type="entry name" value="SLC35F_Transporter"/>
</dbReference>
<feature type="transmembrane region" description="Helical" evidence="7">
    <location>
        <begin position="179"/>
        <end position="201"/>
    </location>
</feature>
<feature type="transmembrane region" description="Helical" evidence="7">
    <location>
        <begin position="61"/>
        <end position="82"/>
    </location>
</feature>
<dbReference type="Proteomes" id="UP000053989">
    <property type="component" value="Unassembled WGS sequence"/>
</dbReference>
<dbReference type="PANTHER" id="PTHR14233:SF4">
    <property type="entry name" value="SOLUTE CARRIER FAMILY 35 MEMBER F2"/>
    <property type="match status" value="1"/>
</dbReference>
<dbReference type="GO" id="GO:0016020">
    <property type="term" value="C:membrane"/>
    <property type="evidence" value="ECO:0007669"/>
    <property type="project" value="UniProtKB-SubCell"/>
</dbReference>
<keyword evidence="3" id="KW-0813">Transport</keyword>
<name>A0A0C3AXK7_9AGAM</name>
<protein>
    <recommendedName>
        <fullName evidence="10">EamA domain-containing protein</fullName>
    </recommendedName>
</protein>
<evidence type="ECO:0000256" key="4">
    <source>
        <dbReference type="ARBA" id="ARBA00022692"/>
    </source>
</evidence>
<evidence type="ECO:0000256" key="7">
    <source>
        <dbReference type="SAM" id="Phobius"/>
    </source>
</evidence>
<evidence type="ECO:0000256" key="2">
    <source>
        <dbReference type="ARBA" id="ARBA00007863"/>
    </source>
</evidence>
<dbReference type="AlphaFoldDB" id="A0A0C3AXK7"/>
<reference evidence="8 9" key="1">
    <citation type="submission" date="2014-04" db="EMBL/GenBank/DDBJ databases">
        <authorList>
            <consortium name="DOE Joint Genome Institute"/>
            <person name="Kuo A."/>
            <person name="Kohler A."/>
            <person name="Nagy L.G."/>
            <person name="Floudas D."/>
            <person name="Copeland A."/>
            <person name="Barry K.W."/>
            <person name="Cichocki N."/>
            <person name="Veneault-Fourrey C."/>
            <person name="LaButti K."/>
            <person name="Lindquist E.A."/>
            <person name="Lipzen A."/>
            <person name="Lundell T."/>
            <person name="Morin E."/>
            <person name="Murat C."/>
            <person name="Sun H."/>
            <person name="Tunlid A."/>
            <person name="Henrissat B."/>
            <person name="Grigoriev I.V."/>
            <person name="Hibbett D.S."/>
            <person name="Martin F."/>
            <person name="Nordberg H.P."/>
            <person name="Cantor M.N."/>
            <person name="Hua S.X."/>
        </authorList>
    </citation>
    <scope>NUCLEOTIDE SEQUENCE [LARGE SCALE GENOMIC DNA]</scope>
    <source>
        <strain evidence="8 9">Foug A</strain>
    </source>
</reference>
<keyword evidence="6 7" id="KW-0472">Membrane</keyword>
<reference evidence="9" key="2">
    <citation type="submission" date="2015-01" db="EMBL/GenBank/DDBJ databases">
        <title>Evolutionary Origins and Diversification of the Mycorrhizal Mutualists.</title>
        <authorList>
            <consortium name="DOE Joint Genome Institute"/>
            <consortium name="Mycorrhizal Genomics Consortium"/>
            <person name="Kohler A."/>
            <person name="Kuo A."/>
            <person name="Nagy L.G."/>
            <person name="Floudas D."/>
            <person name="Copeland A."/>
            <person name="Barry K.W."/>
            <person name="Cichocki N."/>
            <person name="Veneault-Fourrey C."/>
            <person name="LaButti K."/>
            <person name="Lindquist E.A."/>
            <person name="Lipzen A."/>
            <person name="Lundell T."/>
            <person name="Morin E."/>
            <person name="Murat C."/>
            <person name="Riley R."/>
            <person name="Ohm R."/>
            <person name="Sun H."/>
            <person name="Tunlid A."/>
            <person name="Henrissat B."/>
            <person name="Grigoriev I.V."/>
            <person name="Hibbett D.S."/>
            <person name="Martin F."/>
        </authorList>
    </citation>
    <scope>NUCLEOTIDE SEQUENCE [LARGE SCALE GENOMIC DNA]</scope>
    <source>
        <strain evidence="9">Foug A</strain>
    </source>
</reference>
<dbReference type="InParanoid" id="A0A0C3AXK7"/>
<organism evidence="8 9">
    <name type="scientific">Scleroderma citrinum Foug A</name>
    <dbReference type="NCBI Taxonomy" id="1036808"/>
    <lineage>
        <taxon>Eukaryota</taxon>
        <taxon>Fungi</taxon>
        <taxon>Dikarya</taxon>
        <taxon>Basidiomycota</taxon>
        <taxon>Agaricomycotina</taxon>
        <taxon>Agaricomycetes</taxon>
        <taxon>Agaricomycetidae</taxon>
        <taxon>Boletales</taxon>
        <taxon>Sclerodermatineae</taxon>
        <taxon>Sclerodermataceae</taxon>
        <taxon>Scleroderma</taxon>
    </lineage>
</organism>
<dbReference type="OrthoDB" id="429955at2759"/>
<feature type="transmembrane region" description="Helical" evidence="7">
    <location>
        <begin position="295"/>
        <end position="317"/>
    </location>
</feature>